<sequence length="226" mass="24990">MHLNLFDQFKSPEVFFIPTFIPSMLIIVLFLRNKKNLIKNRSSALNSWMTKTATKTLMSQLSSEGQKWTNLLTALFILILMSNLMSLLPYTFSTTSQLSMNMALAIPLWLGTVLLGLITKPNLATAHLLPEGSPPILSPMLILIETISLFIRPVALGVRLTANITAGHLLIHMISSTATELINLSTTASLITIMILLALTLLEMAVACIQAYVFTLLLSLYLEENT</sequence>
<comment type="subunit">
    <text evidence="12">Component of the ATP synthase complex composed at least of ATP5F1A/subunit alpha, ATP5F1B/subunit beta, ATP5MC1/subunit c (homooctomer), MT-ATP6/subunit a, MT-ATP8/subunit 8, ATP5ME/subunit e, ATP5MF/subunit f, ATP5MG/subunit g, ATP5MK/subunit k, ATP5MJ/subunit j, ATP5F1C/subunit gamma, ATP5F1D/subunit delta, ATP5F1E/subunit epsilon, ATP5PF/subunit F6, ATP5PB/subunit b, ATP5PD/subunit d, ATP5PO/subunit OSCP. ATP synthase complex consists of a soluble F(1) head domain (subunits alpha(3) and beta(3)) - the catalytic core - and a membrane F(0) domain - the membrane proton channel (subunits c, a, 8, e, f, g, k and j). These two domains are linked by a central stalk (subunits gamma, delta, and epsilon) rotating inside the F1 region and a stationary peripheral stalk (subunits F6, b, d, and OSCP). Interacts with DNAJC30; interaction is direct.</text>
</comment>
<keyword evidence="3" id="KW-0813">Transport</keyword>
<dbReference type="Gene3D" id="1.20.120.220">
    <property type="entry name" value="ATP synthase, F0 complex, subunit A"/>
    <property type="match status" value="1"/>
</dbReference>
<comment type="catalytic activity">
    <reaction evidence="11">
        <text>H(+)(in) = H(+)(out)</text>
        <dbReference type="Rhea" id="RHEA:34979"/>
        <dbReference type="ChEBI" id="CHEBI:15378"/>
    </reaction>
</comment>
<dbReference type="GO" id="GO:0005743">
    <property type="term" value="C:mitochondrial inner membrane"/>
    <property type="evidence" value="ECO:0007669"/>
    <property type="project" value="UniProtKB-SubCell"/>
</dbReference>
<dbReference type="SUPFAM" id="SSF81336">
    <property type="entry name" value="F1F0 ATP synthase subunit A"/>
    <property type="match status" value="1"/>
</dbReference>
<dbReference type="CDD" id="cd00310">
    <property type="entry name" value="ATP-synt_Fo_a_6"/>
    <property type="match status" value="1"/>
</dbReference>
<comment type="subcellular location">
    <subcellularLocation>
        <location evidence="1">Membrane</location>
        <topology evidence="1">Multi-pass membrane protein</topology>
    </subcellularLocation>
    <subcellularLocation>
        <location evidence="13">Mitochondrion inner membrane</location>
        <topology evidence="13">Multi-pass membrane protein</topology>
    </subcellularLocation>
</comment>
<dbReference type="InterPro" id="IPR035908">
    <property type="entry name" value="F0_ATP_A_sf"/>
</dbReference>
<organism evidence="15">
    <name type="scientific">Xerotyphlops socotranus</name>
    <name type="common">Socotra worm snake</name>
    <dbReference type="NCBI Taxonomy" id="1316654"/>
    <lineage>
        <taxon>Eukaryota</taxon>
        <taxon>Metazoa</taxon>
        <taxon>Chordata</taxon>
        <taxon>Craniata</taxon>
        <taxon>Vertebrata</taxon>
        <taxon>Euteleostomi</taxon>
        <taxon>Lepidosauria</taxon>
        <taxon>Squamata</taxon>
        <taxon>Bifurcata</taxon>
        <taxon>Unidentata</taxon>
        <taxon>Episquamata</taxon>
        <taxon>Toxicofera</taxon>
        <taxon>Serpentes</taxon>
        <taxon>Typhlopoidea</taxon>
        <taxon>Typhlopidae</taxon>
        <taxon>Xerotyphlops</taxon>
    </lineage>
</organism>
<dbReference type="PANTHER" id="PTHR11410">
    <property type="entry name" value="ATP SYNTHASE SUBUNIT A"/>
    <property type="match status" value="1"/>
</dbReference>
<reference evidence="15" key="1">
    <citation type="journal article" date="2017" name="Zool. Scr.">
        <title>Polytomies, signal and noise: Revisiting the mitochondrial phylogeny and phylogeography of the Eurasian blindsnake species complex (Typhlopidae, Squamata).</title>
        <authorList>
            <person name="Kornilios P."/>
        </authorList>
    </citation>
    <scope>NUCLEOTIDE SEQUENCE</scope>
    <source>
        <strain evidence="15">Ts1</strain>
    </source>
</reference>
<dbReference type="InterPro" id="IPR000568">
    <property type="entry name" value="ATP_synth_F0_asu"/>
</dbReference>
<dbReference type="InterPro" id="IPR045083">
    <property type="entry name" value="ATP_synth_F0_asu_bact/mt"/>
</dbReference>
<dbReference type="InterPro" id="IPR023011">
    <property type="entry name" value="ATP_synth_F0_asu_AS"/>
</dbReference>
<comment type="similarity">
    <text evidence="2">Belongs to the ATPase A chain family.</text>
</comment>
<gene>
    <name evidence="15" type="primary">ATP6</name>
</gene>
<keyword evidence="5 14" id="KW-0812">Transmembrane</keyword>
<keyword evidence="4" id="KW-0138">CF(0)</keyword>
<keyword evidence="15" id="KW-0496">Mitochondrion</keyword>
<dbReference type="PANTHER" id="PTHR11410:SF0">
    <property type="entry name" value="ATP SYNTHASE SUBUNIT A"/>
    <property type="match status" value="1"/>
</dbReference>
<evidence type="ECO:0000256" key="9">
    <source>
        <dbReference type="ARBA" id="ARBA00023136"/>
    </source>
</evidence>
<evidence type="ECO:0000256" key="5">
    <source>
        <dbReference type="ARBA" id="ARBA00022692"/>
    </source>
</evidence>
<evidence type="ECO:0000256" key="13">
    <source>
        <dbReference type="RuleBase" id="RU004450"/>
    </source>
</evidence>
<feature type="transmembrane region" description="Helical" evidence="14">
    <location>
        <begin position="14"/>
        <end position="31"/>
    </location>
</feature>
<keyword evidence="6" id="KW-0375">Hydrogen ion transport</keyword>
<dbReference type="GO" id="GO:0045259">
    <property type="term" value="C:proton-transporting ATP synthase complex"/>
    <property type="evidence" value="ECO:0007669"/>
    <property type="project" value="UniProtKB-KW"/>
</dbReference>
<keyword evidence="10" id="KW-0066">ATP synthesis</keyword>
<dbReference type="EMBL" id="KY660117">
    <property type="protein sequence ID" value="ASX98138.1"/>
    <property type="molecule type" value="Genomic_DNA"/>
</dbReference>
<evidence type="ECO:0000256" key="7">
    <source>
        <dbReference type="ARBA" id="ARBA00022989"/>
    </source>
</evidence>
<dbReference type="NCBIfam" id="TIGR01131">
    <property type="entry name" value="ATP_synt_6_or_A"/>
    <property type="match status" value="1"/>
</dbReference>
<name>A0A286S0T1_9SAUR</name>
<evidence type="ECO:0000313" key="15">
    <source>
        <dbReference type="EMBL" id="ASX98138.1"/>
    </source>
</evidence>
<feature type="transmembrane region" description="Helical" evidence="14">
    <location>
        <begin position="68"/>
        <end position="92"/>
    </location>
</feature>
<proteinExistence type="inferred from homology"/>
<evidence type="ECO:0000256" key="4">
    <source>
        <dbReference type="ARBA" id="ARBA00022547"/>
    </source>
</evidence>
<keyword evidence="9 14" id="KW-0472">Membrane</keyword>
<feature type="transmembrane region" description="Helical" evidence="14">
    <location>
        <begin position="98"/>
        <end position="119"/>
    </location>
</feature>
<protein>
    <recommendedName>
        <fullName evidence="13">ATP synthase subunit a</fullName>
    </recommendedName>
</protein>
<keyword evidence="8" id="KW-0406">Ion transport</keyword>
<dbReference type="AlphaFoldDB" id="A0A286S0T1"/>
<evidence type="ECO:0000256" key="12">
    <source>
        <dbReference type="ARBA" id="ARBA00063051"/>
    </source>
</evidence>
<dbReference type="GO" id="GO:0046933">
    <property type="term" value="F:proton-transporting ATP synthase activity, rotational mechanism"/>
    <property type="evidence" value="ECO:0007669"/>
    <property type="project" value="TreeGrafter"/>
</dbReference>
<accession>A0A286S0T1</accession>
<evidence type="ECO:0000256" key="3">
    <source>
        <dbReference type="ARBA" id="ARBA00022448"/>
    </source>
</evidence>
<dbReference type="Pfam" id="PF00119">
    <property type="entry name" value="ATP-synt_A"/>
    <property type="match status" value="1"/>
</dbReference>
<evidence type="ECO:0000256" key="8">
    <source>
        <dbReference type="ARBA" id="ARBA00023065"/>
    </source>
</evidence>
<evidence type="ECO:0000256" key="14">
    <source>
        <dbReference type="SAM" id="Phobius"/>
    </source>
</evidence>
<keyword evidence="7 14" id="KW-1133">Transmembrane helix</keyword>
<feature type="transmembrane region" description="Helical" evidence="14">
    <location>
        <begin position="204"/>
        <end position="222"/>
    </location>
</feature>
<evidence type="ECO:0000256" key="2">
    <source>
        <dbReference type="ARBA" id="ARBA00006810"/>
    </source>
</evidence>
<dbReference type="PROSITE" id="PS00449">
    <property type="entry name" value="ATPASE_A"/>
    <property type="match status" value="1"/>
</dbReference>
<evidence type="ECO:0000256" key="1">
    <source>
        <dbReference type="ARBA" id="ARBA00004141"/>
    </source>
</evidence>
<dbReference type="PRINTS" id="PR00123">
    <property type="entry name" value="ATPASEA"/>
</dbReference>
<evidence type="ECO:0000256" key="6">
    <source>
        <dbReference type="ARBA" id="ARBA00022781"/>
    </source>
</evidence>
<evidence type="ECO:0000256" key="11">
    <source>
        <dbReference type="ARBA" id="ARBA00024169"/>
    </source>
</evidence>
<geneLocation type="mitochondrion" evidence="15"/>
<evidence type="ECO:0000256" key="10">
    <source>
        <dbReference type="ARBA" id="ARBA00023310"/>
    </source>
</evidence>